<reference evidence="3" key="1">
    <citation type="submission" date="2022-05" db="EMBL/GenBank/DDBJ databases">
        <title>Sphingomonas sp. strain RMG20 Genome sequencing and assembly.</title>
        <authorList>
            <person name="Kim I."/>
        </authorList>
    </citation>
    <scope>NUCLEOTIDE SEQUENCE</scope>
    <source>
        <strain evidence="3">RMG20</strain>
    </source>
</reference>
<organism evidence="3 4">
    <name type="scientific">Sphingomonas donggukensis</name>
    <dbReference type="NCBI Taxonomy" id="2949093"/>
    <lineage>
        <taxon>Bacteria</taxon>
        <taxon>Pseudomonadati</taxon>
        <taxon>Pseudomonadota</taxon>
        <taxon>Alphaproteobacteria</taxon>
        <taxon>Sphingomonadales</taxon>
        <taxon>Sphingomonadaceae</taxon>
        <taxon>Sphingomonas</taxon>
    </lineage>
</organism>
<accession>A0ABY4TV13</accession>
<evidence type="ECO:0000256" key="1">
    <source>
        <dbReference type="SAM" id="MobiDB-lite"/>
    </source>
</evidence>
<proteinExistence type="predicted"/>
<evidence type="ECO:0000313" key="4">
    <source>
        <dbReference type="Proteomes" id="UP001055580"/>
    </source>
</evidence>
<dbReference type="EMBL" id="CP098401">
    <property type="protein sequence ID" value="URW76202.1"/>
    <property type="molecule type" value="Genomic_DNA"/>
</dbReference>
<dbReference type="Pfam" id="PF00144">
    <property type="entry name" value="Beta-lactamase"/>
    <property type="match status" value="1"/>
</dbReference>
<feature type="compositionally biased region" description="Pro residues" evidence="1">
    <location>
        <begin position="135"/>
        <end position="147"/>
    </location>
</feature>
<dbReference type="RefSeq" id="WP_250753158.1">
    <property type="nucleotide sequence ID" value="NZ_CP098401.1"/>
</dbReference>
<dbReference type="SUPFAM" id="SSF56601">
    <property type="entry name" value="beta-lactamase/transpeptidase-like"/>
    <property type="match status" value="1"/>
</dbReference>
<evidence type="ECO:0000259" key="2">
    <source>
        <dbReference type="Pfam" id="PF00144"/>
    </source>
</evidence>
<gene>
    <name evidence="3" type="ORF">M9980_02960</name>
</gene>
<dbReference type="PANTHER" id="PTHR43283">
    <property type="entry name" value="BETA-LACTAMASE-RELATED"/>
    <property type="match status" value="1"/>
</dbReference>
<evidence type="ECO:0000313" key="3">
    <source>
        <dbReference type="EMBL" id="URW76202.1"/>
    </source>
</evidence>
<dbReference type="InterPro" id="IPR012338">
    <property type="entry name" value="Beta-lactam/transpept-like"/>
</dbReference>
<name>A0ABY4TV13_9SPHN</name>
<sequence>MIDPRFGRQLCQHSRWLAAAAIAVSARLTAQQVAPATPSPYQRAVAAGYKAATYCSAIFNAGRTPADIDRDELRGIYPEYDAIVPTLAASVDRRTASVTVAFDPKLPPRRAEWARGRGCTTLPIGAPASARARPVAPPAPASDPRPWPMGDRGIAPRPAPALDRTVAAAFDRATYGKDSETVGVVVVQDGRIVAERYRSGFGPFVANRTWSVAKSITGSLMGTGLAQKNIGTKTPLALWSGEGDPRAGITYDHALRMASGLHSDTAGNRTDAIYFGGTTVAEQAPGWPLEAPVGTRFRYANNDILLAMLSLGRVMGAGFGDFPTSALFAPLGMTHTVAERDWGGNFVISSQVWSTARDFARLGQFWLQDGVWQGRRILPAGWMQYMTRPSGPQPASGPGYGATMWLFGPAQGLPAGSYAAQGNRGQYIMVIPSRRLVVVRRGEDPGPARFDIAKFAADVAAAIR</sequence>
<feature type="region of interest" description="Disordered" evidence="1">
    <location>
        <begin position="129"/>
        <end position="160"/>
    </location>
</feature>
<dbReference type="InterPro" id="IPR050789">
    <property type="entry name" value="Diverse_Enzym_Activities"/>
</dbReference>
<dbReference type="Gene3D" id="3.40.710.10">
    <property type="entry name" value="DD-peptidase/beta-lactamase superfamily"/>
    <property type="match status" value="1"/>
</dbReference>
<feature type="domain" description="Beta-lactamase-related" evidence="2">
    <location>
        <begin position="178"/>
        <end position="446"/>
    </location>
</feature>
<protein>
    <submittedName>
        <fullName evidence="3">Beta-lactamase family protein</fullName>
    </submittedName>
</protein>
<keyword evidence="4" id="KW-1185">Reference proteome</keyword>
<dbReference type="InterPro" id="IPR001466">
    <property type="entry name" value="Beta-lactam-related"/>
</dbReference>
<dbReference type="PANTHER" id="PTHR43283:SF7">
    <property type="entry name" value="BETA-LACTAMASE-RELATED DOMAIN-CONTAINING PROTEIN"/>
    <property type="match status" value="1"/>
</dbReference>
<dbReference type="Proteomes" id="UP001055580">
    <property type="component" value="Chromosome"/>
</dbReference>